<proteinExistence type="predicted"/>
<name>B1L609_KORCO</name>
<evidence type="ECO:0000313" key="1">
    <source>
        <dbReference type="EMBL" id="ACB07888.1"/>
    </source>
</evidence>
<dbReference type="KEGG" id="kcr:Kcr_1142"/>
<sequence length="131" mass="15242">MLMNDQLPFIPSTPIFQGGIVEDERSEISDVEELKEIFSVLGKEVPNLLKGLMDPLKELMDILYNPEKVRERAKAIASFYRELKDQGLPDELIVELIKQHFENPMSLIKNIISERGREEFEEEECEEEECD</sequence>
<dbReference type="InParanoid" id="B1L609"/>
<dbReference type="AlphaFoldDB" id="B1L609"/>
<dbReference type="EMBL" id="CP000968">
    <property type="protein sequence ID" value="ACB07888.1"/>
    <property type="molecule type" value="Genomic_DNA"/>
</dbReference>
<protein>
    <submittedName>
        <fullName evidence="1">Uncharacterized protein</fullName>
    </submittedName>
</protein>
<dbReference type="eggNOG" id="arCOG04079">
    <property type="taxonomic scope" value="Archaea"/>
</dbReference>
<dbReference type="HOGENOM" id="CLU_1922768_0_0_2"/>
<organism evidence="1 2">
    <name type="scientific">Korarchaeum cryptofilum (strain OPF8)</name>
    <dbReference type="NCBI Taxonomy" id="374847"/>
    <lineage>
        <taxon>Archaea</taxon>
        <taxon>Thermoproteota</taxon>
        <taxon>Candidatus Korarchaeia</taxon>
        <taxon>Candidatus Korarchaeales</taxon>
        <taxon>Candidatus Korarchaeaceae</taxon>
        <taxon>Candidatus Korarchaeum</taxon>
    </lineage>
</organism>
<accession>B1L609</accession>
<gene>
    <name evidence="1" type="ordered locus">Kcr_1142</name>
</gene>
<dbReference type="PhylomeDB" id="B1L609"/>
<keyword evidence="2" id="KW-1185">Reference proteome</keyword>
<dbReference type="EnsemblBacteria" id="ACB07888">
    <property type="protein sequence ID" value="ACB07888"/>
    <property type="gene ID" value="Kcr_1142"/>
</dbReference>
<dbReference type="STRING" id="374847.Kcr_1142"/>
<dbReference type="Proteomes" id="UP000001686">
    <property type="component" value="Chromosome"/>
</dbReference>
<reference evidence="1 2" key="1">
    <citation type="journal article" date="2008" name="Proc. Natl. Acad. Sci. U.S.A.">
        <title>A korarchaeal genome reveals new insights into the evolution of the Archaea.</title>
        <authorList>
            <person name="Elkins J.G."/>
            <person name="Podar M."/>
            <person name="Graham D.E."/>
            <person name="Makarova K.S."/>
            <person name="Wolf Y."/>
            <person name="Randau L."/>
            <person name="Hedlund B.P."/>
            <person name="Brochier-Armanet C."/>
            <person name="Kunin V."/>
            <person name="Anderson I."/>
            <person name="Lapidus A."/>
            <person name="Goltsman E."/>
            <person name="Barry K."/>
            <person name="Koonin E.V."/>
            <person name="Hugenholtz P."/>
            <person name="Kyrpides N."/>
            <person name="Wanner G."/>
            <person name="Richardson P."/>
            <person name="Keller M."/>
            <person name="Stetter K.O."/>
        </authorList>
    </citation>
    <scope>NUCLEOTIDE SEQUENCE [LARGE SCALE GENOMIC DNA]</scope>
    <source>
        <strain evidence="2">OPF8</strain>
    </source>
</reference>
<evidence type="ECO:0000313" key="2">
    <source>
        <dbReference type="Proteomes" id="UP000001686"/>
    </source>
</evidence>